<dbReference type="GO" id="GO:0005794">
    <property type="term" value="C:Golgi apparatus"/>
    <property type="evidence" value="ECO:0007669"/>
    <property type="project" value="TreeGrafter"/>
</dbReference>
<gene>
    <name evidence="10" type="ORF">COLO4_33662</name>
</gene>
<accession>A0A1R3GS48</accession>
<dbReference type="AlphaFoldDB" id="A0A1R3GS48"/>
<comment type="similarity">
    <text evidence="2">Belongs to the PC-esterase family. TBL subfamily.</text>
</comment>
<dbReference type="InterPro" id="IPR026057">
    <property type="entry name" value="TBL_C"/>
</dbReference>
<comment type="subcellular location">
    <subcellularLocation>
        <location evidence="1">Membrane</location>
        <topology evidence="1">Single-pass membrane protein</topology>
    </subcellularLocation>
</comment>
<dbReference type="GO" id="GO:0016020">
    <property type="term" value="C:membrane"/>
    <property type="evidence" value="ECO:0007669"/>
    <property type="project" value="UniProtKB-SubCell"/>
</dbReference>
<evidence type="ECO:0000256" key="6">
    <source>
        <dbReference type="ARBA" id="ARBA00023136"/>
    </source>
</evidence>
<reference evidence="11" key="1">
    <citation type="submission" date="2013-09" db="EMBL/GenBank/DDBJ databases">
        <title>Corchorus olitorius genome sequencing.</title>
        <authorList>
            <person name="Alam M."/>
            <person name="Haque M.S."/>
            <person name="Islam M.S."/>
            <person name="Emdad E.M."/>
            <person name="Islam M.M."/>
            <person name="Ahmed B."/>
            <person name="Halim A."/>
            <person name="Hossen Q.M.M."/>
            <person name="Hossain M.Z."/>
            <person name="Ahmed R."/>
            <person name="Khan M.M."/>
            <person name="Islam R."/>
            <person name="Rashid M.M."/>
            <person name="Khan S.A."/>
            <person name="Rahman M.S."/>
            <person name="Alam M."/>
            <person name="Yahiya A.S."/>
            <person name="Khan M.S."/>
            <person name="Azam M.S."/>
            <person name="Haque T."/>
            <person name="Lashkar M.Z.H."/>
            <person name="Akhand A.I."/>
            <person name="Morshed G."/>
            <person name="Roy S."/>
            <person name="Uddin K.S."/>
            <person name="Rabeya T."/>
            <person name="Hossain A.S."/>
            <person name="Chowdhury A."/>
            <person name="Snigdha A.R."/>
            <person name="Mortoza M.S."/>
            <person name="Matin S.A."/>
            <person name="Hoque S.M.E."/>
            <person name="Islam M.K."/>
            <person name="Roy D.K."/>
            <person name="Haider R."/>
            <person name="Moosa M.M."/>
            <person name="Elias S.M."/>
            <person name="Hasan A.M."/>
            <person name="Jahan S."/>
            <person name="Shafiuddin M."/>
            <person name="Mahmood N."/>
            <person name="Shommy N.S."/>
        </authorList>
    </citation>
    <scope>NUCLEOTIDE SEQUENCE [LARGE SCALE GENOMIC DNA]</scope>
    <source>
        <strain evidence="11">cv. O-4</strain>
    </source>
</reference>
<dbReference type="Pfam" id="PF14416">
    <property type="entry name" value="PMR5N"/>
    <property type="match status" value="1"/>
</dbReference>
<dbReference type="STRING" id="93759.A0A1R3GS48"/>
<evidence type="ECO:0000256" key="5">
    <source>
        <dbReference type="ARBA" id="ARBA00022989"/>
    </source>
</evidence>
<keyword evidence="3" id="KW-0812">Transmembrane</keyword>
<keyword evidence="5" id="KW-1133">Transmembrane helix</keyword>
<evidence type="ECO:0000256" key="7">
    <source>
        <dbReference type="SAM" id="SignalP"/>
    </source>
</evidence>
<evidence type="ECO:0000259" key="8">
    <source>
        <dbReference type="Pfam" id="PF13839"/>
    </source>
</evidence>
<keyword evidence="6" id="KW-0472">Membrane</keyword>
<evidence type="ECO:0000256" key="1">
    <source>
        <dbReference type="ARBA" id="ARBA00004167"/>
    </source>
</evidence>
<dbReference type="Proteomes" id="UP000187203">
    <property type="component" value="Unassembled WGS sequence"/>
</dbReference>
<evidence type="ECO:0000313" key="11">
    <source>
        <dbReference type="Proteomes" id="UP000187203"/>
    </source>
</evidence>
<protein>
    <submittedName>
        <fullName evidence="10">Uncharacterized protein</fullName>
    </submittedName>
</protein>
<evidence type="ECO:0000259" key="9">
    <source>
        <dbReference type="Pfam" id="PF14416"/>
    </source>
</evidence>
<dbReference type="InterPro" id="IPR025846">
    <property type="entry name" value="TBL_N"/>
</dbReference>
<organism evidence="10 11">
    <name type="scientific">Corchorus olitorius</name>
    <dbReference type="NCBI Taxonomy" id="93759"/>
    <lineage>
        <taxon>Eukaryota</taxon>
        <taxon>Viridiplantae</taxon>
        <taxon>Streptophyta</taxon>
        <taxon>Embryophyta</taxon>
        <taxon>Tracheophyta</taxon>
        <taxon>Spermatophyta</taxon>
        <taxon>Magnoliopsida</taxon>
        <taxon>eudicotyledons</taxon>
        <taxon>Gunneridae</taxon>
        <taxon>Pentapetalae</taxon>
        <taxon>rosids</taxon>
        <taxon>malvids</taxon>
        <taxon>Malvales</taxon>
        <taxon>Malvaceae</taxon>
        <taxon>Grewioideae</taxon>
        <taxon>Apeibeae</taxon>
        <taxon>Corchorus</taxon>
    </lineage>
</organism>
<dbReference type="EMBL" id="AWUE01021801">
    <property type="protein sequence ID" value="OMO60935.1"/>
    <property type="molecule type" value="Genomic_DNA"/>
</dbReference>
<dbReference type="OrthoDB" id="630188at2759"/>
<feature type="chain" id="PRO_5013159095" evidence="7">
    <location>
        <begin position="25"/>
        <end position="229"/>
    </location>
</feature>
<feature type="domain" description="Trichome birefringence-like C-terminal" evidence="8">
    <location>
        <begin position="102"/>
        <end position="227"/>
    </location>
</feature>
<evidence type="ECO:0000256" key="3">
    <source>
        <dbReference type="ARBA" id="ARBA00022692"/>
    </source>
</evidence>
<dbReference type="Pfam" id="PF13839">
    <property type="entry name" value="PC-Esterase"/>
    <property type="match status" value="1"/>
</dbReference>
<name>A0A1R3GS48_9ROSI</name>
<keyword evidence="4" id="KW-0735">Signal-anchor</keyword>
<keyword evidence="7" id="KW-0732">Signal</keyword>
<dbReference type="InterPro" id="IPR029962">
    <property type="entry name" value="TBL"/>
</dbReference>
<sequence length="229" mass="26174">MGAKFGIAFLVLLLAVSKQQQVNGYGLQQEDSEVEEDEVCARINENSCDPFQGDWVFDDSYPPFNTSVCQFLSLDQHYDCQYSGRPDGDYLKYRWQPTDCDLPRIDTEDFLSRLRGKKLLFVGEHFGFNQYQSLTCTLVASSKRSLLYNAFTSEDNSTFRFPEYDDARVYYTPKPFLVDLISDPAKGRVLKIDSIGGGSGKTAWKDMDVLIFNSWYSWTDNGITLKKAK</sequence>
<dbReference type="GO" id="GO:0016413">
    <property type="term" value="F:O-acetyltransferase activity"/>
    <property type="evidence" value="ECO:0007669"/>
    <property type="project" value="InterPro"/>
</dbReference>
<feature type="signal peptide" evidence="7">
    <location>
        <begin position="1"/>
        <end position="24"/>
    </location>
</feature>
<evidence type="ECO:0000313" key="10">
    <source>
        <dbReference type="EMBL" id="OMO60935.1"/>
    </source>
</evidence>
<feature type="domain" description="Trichome birefringence-like N-terminal" evidence="9">
    <location>
        <begin position="47"/>
        <end position="101"/>
    </location>
</feature>
<evidence type="ECO:0000256" key="4">
    <source>
        <dbReference type="ARBA" id="ARBA00022968"/>
    </source>
</evidence>
<evidence type="ECO:0000256" key="2">
    <source>
        <dbReference type="ARBA" id="ARBA00007727"/>
    </source>
</evidence>
<dbReference type="PANTHER" id="PTHR32285:SF42">
    <property type="entry name" value="PROTEIN TRICHOME BIREFRINGENCE-LIKE 37"/>
    <property type="match status" value="1"/>
</dbReference>
<dbReference type="PANTHER" id="PTHR32285">
    <property type="entry name" value="PROTEIN TRICHOME BIREFRINGENCE-LIKE 9-RELATED"/>
    <property type="match status" value="1"/>
</dbReference>
<proteinExistence type="inferred from homology"/>
<comment type="caution">
    <text evidence="10">The sequence shown here is derived from an EMBL/GenBank/DDBJ whole genome shotgun (WGS) entry which is preliminary data.</text>
</comment>
<keyword evidence="11" id="KW-1185">Reference proteome</keyword>